<accession>A0ABX1JW23</accession>
<dbReference type="Pfam" id="PF08666">
    <property type="entry name" value="SAF"/>
    <property type="match status" value="1"/>
</dbReference>
<evidence type="ECO:0000259" key="3">
    <source>
        <dbReference type="SMART" id="SM00858"/>
    </source>
</evidence>
<comment type="caution">
    <text evidence="4">The sequence shown here is derived from an EMBL/GenBank/DDBJ whole genome shotgun (WGS) entry which is preliminary data.</text>
</comment>
<protein>
    <recommendedName>
        <fullName evidence="3">SAF domain-containing protein</fullName>
    </recommendedName>
</protein>
<organism evidence="4 5">
    <name type="scientific">Cellulomonas septica</name>
    <dbReference type="NCBI Taxonomy" id="285080"/>
    <lineage>
        <taxon>Bacteria</taxon>
        <taxon>Bacillati</taxon>
        <taxon>Actinomycetota</taxon>
        <taxon>Actinomycetes</taxon>
        <taxon>Micrococcales</taxon>
        <taxon>Cellulomonadaceae</taxon>
        <taxon>Cellulomonas</taxon>
    </lineage>
</organism>
<gene>
    <name evidence="4" type="ORF">HGA02_00135</name>
</gene>
<keyword evidence="2" id="KW-1133">Transmembrane helix</keyword>
<dbReference type="Proteomes" id="UP000777774">
    <property type="component" value="Unassembled WGS sequence"/>
</dbReference>
<evidence type="ECO:0000256" key="2">
    <source>
        <dbReference type="SAM" id="Phobius"/>
    </source>
</evidence>
<keyword evidence="2" id="KW-0472">Membrane</keyword>
<dbReference type="InterPro" id="IPR013974">
    <property type="entry name" value="SAF"/>
</dbReference>
<feature type="domain" description="SAF" evidence="3">
    <location>
        <begin position="61"/>
        <end position="124"/>
    </location>
</feature>
<dbReference type="Gene3D" id="3.90.1210.10">
    <property type="entry name" value="Antifreeze-like/N-acetylneuraminic acid synthase C-terminal domain"/>
    <property type="match status" value="1"/>
</dbReference>
<dbReference type="CDD" id="cd11614">
    <property type="entry name" value="SAF_CpaB_FlgA_like"/>
    <property type="match status" value="1"/>
</dbReference>
<keyword evidence="2" id="KW-0812">Transmembrane</keyword>
<evidence type="ECO:0000313" key="5">
    <source>
        <dbReference type="Proteomes" id="UP000777774"/>
    </source>
</evidence>
<keyword evidence="5" id="KW-1185">Reference proteome</keyword>
<sequence length="226" mass="22964">MTATSEKQTHDGSPARPDLRPPLTIAPRGRRRPSLVIAGVAMVAVGALAVAWLVSSAGDREEVVVMARDVPYGATITAADLTTTSASLDPTVRAVPARDADDLVGLVASTELTRGSLVSPDDVVTGGIVEADEVLVPLPLVPERVPAGGLAAGDRLLVVDAPSPGADPVAGAPSTHEARVVRVGSPDVNGTVVVDVVTRTDDGPYLATRAATGRFAIVVLPPEASP</sequence>
<dbReference type="EMBL" id="JAAXOY010000001">
    <property type="protein sequence ID" value="NKY37980.1"/>
    <property type="molecule type" value="Genomic_DNA"/>
</dbReference>
<dbReference type="SMART" id="SM00858">
    <property type="entry name" value="SAF"/>
    <property type="match status" value="1"/>
</dbReference>
<reference evidence="4 5" key="1">
    <citation type="submission" date="2020-04" db="EMBL/GenBank/DDBJ databases">
        <title>MicrobeNet Type strains.</title>
        <authorList>
            <person name="Nicholson A.C."/>
        </authorList>
    </citation>
    <scope>NUCLEOTIDE SEQUENCE [LARGE SCALE GENOMIC DNA]</scope>
    <source>
        <strain evidence="4 5">ATCC BAA-787</strain>
    </source>
</reference>
<evidence type="ECO:0000256" key="1">
    <source>
        <dbReference type="SAM" id="MobiDB-lite"/>
    </source>
</evidence>
<proteinExistence type="predicted"/>
<feature type="transmembrane region" description="Helical" evidence="2">
    <location>
        <begin position="35"/>
        <end position="54"/>
    </location>
</feature>
<name>A0ABX1JW23_9CELL</name>
<evidence type="ECO:0000313" key="4">
    <source>
        <dbReference type="EMBL" id="NKY37980.1"/>
    </source>
</evidence>
<feature type="region of interest" description="Disordered" evidence="1">
    <location>
        <begin position="1"/>
        <end position="27"/>
    </location>
</feature>